<evidence type="ECO:0000256" key="4">
    <source>
        <dbReference type="ARBA" id="ARBA00023157"/>
    </source>
</evidence>
<dbReference type="PROSITE" id="PS00194">
    <property type="entry name" value="THIOREDOXIN_1"/>
    <property type="match status" value="1"/>
</dbReference>
<dbReference type="GO" id="GO:0016491">
    <property type="term" value="F:oxidoreductase activity"/>
    <property type="evidence" value="ECO:0007669"/>
    <property type="project" value="InterPro"/>
</dbReference>
<evidence type="ECO:0000313" key="7">
    <source>
        <dbReference type="EMBL" id="KQL55466.1"/>
    </source>
</evidence>
<evidence type="ECO:0000256" key="3">
    <source>
        <dbReference type="ARBA" id="ARBA00022968"/>
    </source>
</evidence>
<dbReference type="CDD" id="cd02966">
    <property type="entry name" value="TlpA_like_family"/>
    <property type="match status" value="1"/>
</dbReference>
<dbReference type="EMBL" id="LJJC01000004">
    <property type="protein sequence ID" value="KQL55466.1"/>
    <property type="molecule type" value="Genomic_DNA"/>
</dbReference>
<dbReference type="GO" id="GO:0030313">
    <property type="term" value="C:cell envelope"/>
    <property type="evidence" value="ECO:0007669"/>
    <property type="project" value="UniProtKB-SubCell"/>
</dbReference>
<protein>
    <recommendedName>
        <fullName evidence="6">Thioredoxin domain-containing protein</fullName>
    </recommendedName>
</protein>
<comment type="subcellular location">
    <subcellularLocation>
        <location evidence="1">Cell envelope</location>
    </subcellularLocation>
</comment>
<dbReference type="SUPFAM" id="SSF52833">
    <property type="entry name" value="Thioredoxin-like"/>
    <property type="match status" value="1"/>
</dbReference>
<evidence type="ECO:0000313" key="8">
    <source>
        <dbReference type="Proteomes" id="UP000051888"/>
    </source>
</evidence>
<evidence type="ECO:0000256" key="2">
    <source>
        <dbReference type="ARBA" id="ARBA00022748"/>
    </source>
</evidence>
<keyword evidence="2" id="KW-0201">Cytochrome c-type biogenesis</keyword>
<keyword evidence="5" id="KW-0676">Redox-active center</keyword>
<dbReference type="AlphaFoldDB" id="A0A0Q3WZS4"/>
<evidence type="ECO:0000256" key="5">
    <source>
        <dbReference type="ARBA" id="ARBA00023284"/>
    </source>
</evidence>
<comment type="caution">
    <text evidence="7">The sequence shown here is derived from an EMBL/GenBank/DDBJ whole genome shotgun (WGS) entry which is preliminary data.</text>
</comment>
<dbReference type="Proteomes" id="UP000051888">
    <property type="component" value="Unassembled WGS sequence"/>
</dbReference>
<dbReference type="PANTHER" id="PTHR42852:SF6">
    <property type="entry name" value="THIOL:DISULFIDE INTERCHANGE PROTEIN DSBE"/>
    <property type="match status" value="1"/>
</dbReference>
<evidence type="ECO:0000259" key="6">
    <source>
        <dbReference type="PROSITE" id="PS51352"/>
    </source>
</evidence>
<dbReference type="InterPro" id="IPR017937">
    <property type="entry name" value="Thioredoxin_CS"/>
</dbReference>
<dbReference type="InterPro" id="IPR036249">
    <property type="entry name" value="Thioredoxin-like_sf"/>
</dbReference>
<dbReference type="Gene3D" id="3.40.30.10">
    <property type="entry name" value="Glutaredoxin"/>
    <property type="match status" value="1"/>
</dbReference>
<keyword evidence="4" id="KW-1015">Disulfide bond</keyword>
<organism evidence="7 8">
    <name type="scientific">Heyndrickxia shackletonii</name>
    <dbReference type="NCBI Taxonomy" id="157838"/>
    <lineage>
        <taxon>Bacteria</taxon>
        <taxon>Bacillati</taxon>
        <taxon>Bacillota</taxon>
        <taxon>Bacilli</taxon>
        <taxon>Bacillales</taxon>
        <taxon>Bacillaceae</taxon>
        <taxon>Heyndrickxia</taxon>
    </lineage>
</organism>
<evidence type="ECO:0000256" key="1">
    <source>
        <dbReference type="ARBA" id="ARBA00004196"/>
    </source>
</evidence>
<dbReference type="InterPro" id="IPR013766">
    <property type="entry name" value="Thioredoxin_domain"/>
</dbReference>
<dbReference type="PATRIC" id="fig|157838.3.peg.2438"/>
<keyword evidence="3" id="KW-0812">Transmembrane</keyword>
<feature type="domain" description="Thioredoxin" evidence="6">
    <location>
        <begin position="19"/>
        <end position="153"/>
    </location>
</feature>
<keyword evidence="8" id="KW-1185">Reference proteome</keyword>
<dbReference type="GO" id="GO:0017004">
    <property type="term" value="P:cytochrome complex assembly"/>
    <property type="evidence" value="ECO:0007669"/>
    <property type="project" value="UniProtKB-KW"/>
</dbReference>
<dbReference type="InterPro" id="IPR050553">
    <property type="entry name" value="Thioredoxin_ResA/DsbE_sf"/>
</dbReference>
<dbReference type="Pfam" id="PF00578">
    <property type="entry name" value="AhpC-TSA"/>
    <property type="match status" value="1"/>
</dbReference>
<name>A0A0Q3WZS4_9BACI</name>
<dbReference type="PROSITE" id="PS51352">
    <property type="entry name" value="THIOREDOXIN_2"/>
    <property type="match status" value="1"/>
</dbReference>
<dbReference type="STRING" id="157838.AN964_11080"/>
<keyword evidence="3" id="KW-0735">Signal-anchor</keyword>
<dbReference type="GO" id="GO:0016209">
    <property type="term" value="F:antioxidant activity"/>
    <property type="evidence" value="ECO:0007669"/>
    <property type="project" value="InterPro"/>
</dbReference>
<dbReference type="PANTHER" id="PTHR42852">
    <property type="entry name" value="THIOL:DISULFIDE INTERCHANGE PROTEIN DSBE"/>
    <property type="match status" value="1"/>
</dbReference>
<sequence length="153" mass="17286">MNTGKKQDVQEADISSIGLSIGQKAPNIKAVALNGKSIDLSAFKGKKVILNFWAAWCPPCKEELPELVKFYNEHHSDVELIGINIESSKAQVMDFMKKYDITYPIIMDNKETISNQYEIQPIPTTYVIDEKGMIMNKQIGAVTYNHLKHILTK</sequence>
<accession>A0A0Q3WZS4</accession>
<dbReference type="InterPro" id="IPR000866">
    <property type="entry name" value="AhpC/TSA"/>
</dbReference>
<gene>
    <name evidence="7" type="ORF">AN964_11080</name>
</gene>
<reference evidence="7 8" key="1">
    <citation type="submission" date="2015-09" db="EMBL/GenBank/DDBJ databases">
        <title>Genome sequencing project for genomic taxonomy and phylogenomics of Bacillus-like bacteria.</title>
        <authorList>
            <person name="Liu B."/>
            <person name="Wang J."/>
            <person name="Zhu Y."/>
            <person name="Liu G."/>
            <person name="Chen Q."/>
            <person name="Chen Z."/>
            <person name="Lan J."/>
            <person name="Che J."/>
            <person name="Ge C."/>
            <person name="Shi H."/>
            <person name="Pan Z."/>
            <person name="Liu X."/>
        </authorList>
    </citation>
    <scope>NUCLEOTIDE SEQUENCE [LARGE SCALE GENOMIC DNA]</scope>
    <source>
        <strain evidence="7 8">LMG 18435</strain>
    </source>
</reference>
<proteinExistence type="predicted"/>